<organism evidence="1 2">
    <name type="scientific">Azospirillum himalayense</name>
    <dbReference type="NCBI Taxonomy" id="654847"/>
    <lineage>
        <taxon>Bacteria</taxon>
        <taxon>Pseudomonadati</taxon>
        <taxon>Pseudomonadota</taxon>
        <taxon>Alphaproteobacteria</taxon>
        <taxon>Rhodospirillales</taxon>
        <taxon>Azospirillaceae</taxon>
        <taxon>Azospirillum</taxon>
    </lineage>
</organism>
<evidence type="ECO:0000313" key="1">
    <source>
        <dbReference type="EMBL" id="MFC5353502.1"/>
    </source>
</evidence>
<keyword evidence="2" id="KW-1185">Reference proteome</keyword>
<dbReference type="RefSeq" id="WP_376993329.1">
    <property type="nucleotide sequence ID" value="NZ_JBHSLC010000002.1"/>
</dbReference>
<accession>A0ABW0FXH1</accession>
<protein>
    <submittedName>
        <fullName evidence="1">Uncharacterized protein</fullName>
    </submittedName>
</protein>
<gene>
    <name evidence="1" type="ORF">ACFPMG_00655</name>
</gene>
<reference evidence="2" key="1">
    <citation type="journal article" date="2019" name="Int. J. Syst. Evol. Microbiol.">
        <title>The Global Catalogue of Microorganisms (GCM) 10K type strain sequencing project: providing services to taxonomists for standard genome sequencing and annotation.</title>
        <authorList>
            <consortium name="The Broad Institute Genomics Platform"/>
            <consortium name="The Broad Institute Genome Sequencing Center for Infectious Disease"/>
            <person name="Wu L."/>
            <person name="Ma J."/>
        </authorList>
    </citation>
    <scope>NUCLEOTIDE SEQUENCE [LARGE SCALE GENOMIC DNA]</scope>
    <source>
        <strain evidence="2">CCUG 58760</strain>
    </source>
</reference>
<sequence length="65" mass="7264">MSINIDRERGDEIWSIADRLEKIAADVGPYEPMRDTENVAAQLRHTARWFFDRAALSAATGTGEA</sequence>
<dbReference type="EMBL" id="JBHSLC010000002">
    <property type="protein sequence ID" value="MFC5353502.1"/>
    <property type="molecule type" value="Genomic_DNA"/>
</dbReference>
<proteinExistence type="predicted"/>
<name>A0ABW0FXH1_9PROT</name>
<evidence type="ECO:0000313" key="2">
    <source>
        <dbReference type="Proteomes" id="UP001596166"/>
    </source>
</evidence>
<dbReference type="Proteomes" id="UP001596166">
    <property type="component" value="Unassembled WGS sequence"/>
</dbReference>
<comment type="caution">
    <text evidence="1">The sequence shown here is derived from an EMBL/GenBank/DDBJ whole genome shotgun (WGS) entry which is preliminary data.</text>
</comment>